<dbReference type="GO" id="GO:0006351">
    <property type="term" value="P:DNA-templated transcription"/>
    <property type="evidence" value="ECO:0007669"/>
    <property type="project" value="InterPro"/>
</dbReference>
<keyword evidence="10" id="KW-1185">Reference proteome</keyword>
<evidence type="ECO:0000256" key="1">
    <source>
        <dbReference type="ARBA" id="ARBA00004123"/>
    </source>
</evidence>
<dbReference type="AlphaFoldDB" id="A0A1J9Q763"/>
<evidence type="ECO:0000313" key="10">
    <source>
        <dbReference type="Proteomes" id="UP000182235"/>
    </source>
</evidence>
<evidence type="ECO:0000256" key="6">
    <source>
        <dbReference type="ARBA" id="ARBA00023242"/>
    </source>
</evidence>
<evidence type="ECO:0000256" key="5">
    <source>
        <dbReference type="ARBA" id="ARBA00022833"/>
    </source>
</evidence>
<dbReference type="VEuPathDB" id="FungiDB:AJ78_07524"/>
<keyword evidence="3" id="KW-0677">Repeat</keyword>
<dbReference type="Proteomes" id="UP000182235">
    <property type="component" value="Unassembled WGS sequence"/>
</dbReference>
<protein>
    <recommendedName>
        <fullName evidence="8">Xylanolytic transcriptional activator regulatory domain-containing protein</fullName>
    </recommendedName>
</protein>
<dbReference type="PANTHER" id="PTHR40626">
    <property type="entry name" value="MIP31509P"/>
    <property type="match status" value="1"/>
</dbReference>
<dbReference type="STRING" id="1447872.A0A1J9Q763"/>
<evidence type="ECO:0000256" key="4">
    <source>
        <dbReference type="ARBA" id="ARBA00022771"/>
    </source>
</evidence>
<dbReference type="InterPro" id="IPR051059">
    <property type="entry name" value="VerF-like"/>
</dbReference>
<organism evidence="9 10">
    <name type="scientific">Emergomyces pasteurianus Ep9510</name>
    <dbReference type="NCBI Taxonomy" id="1447872"/>
    <lineage>
        <taxon>Eukaryota</taxon>
        <taxon>Fungi</taxon>
        <taxon>Dikarya</taxon>
        <taxon>Ascomycota</taxon>
        <taxon>Pezizomycotina</taxon>
        <taxon>Eurotiomycetes</taxon>
        <taxon>Eurotiomycetidae</taxon>
        <taxon>Onygenales</taxon>
        <taxon>Ajellomycetaceae</taxon>
        <taxon>Emergomyces</taxon>
    </lineage>
</organism>
<gene>
    <name evidence="9" type="ORF">AJ78_07524</name>
</gene>
<comment type="caution">
    <text evidence="9">The sequence shown here is derived from an EMBL/GenBank/DDBJ whole genome shotgun (WGS) entry which is preliminary data.</text>
</comment>
<dbReference type="CDD" id="cd12148">
    <property type="entry name" value="fungal_TF_MHR"/>
    <property type="match status" value="1"/>
</dbReference>
<keyword evidence="2" id="KW-0479">Metal-binding</keyword>
<reference evidence="9 10" key="1">
    <citation type="submission" date="2015-07" db="EMBL/GenBank/DDBJ databases">
        <title>Emmonsia species relationships and genome sequence.</title>
        <authorList>
            <consortium name="The Broad Institute Genomics Platform"/>
            <person name="Cuomo C.A."/>
            <person name="Munoz J.F."/>
            <person name="Imamovic A."/>
            <person name="Priest M.E."/>
            <person name="Young S."/>
            <person name="Clay O.K."/>
            <person name="McEwen J.G."/>
        </authorList>
    </citation>
    <scope>NUCLEOTIDE SEQUENCE [LARGE SCALE GENOMIC DNA]</scope>
    <source>
        <strain evidence="9 10">UAMH 9510</strain>
    </source>
</reference>
<evidence type="ECO:0000259" key="8">
    <source>
        <dbReference type="Pfam" id="PF04082"/>
    </source>
</evidence>
<dbReference type="GO" id="GO:0005634">
    <property type="term" value="C:nucleus"/>
    <property type="evidence" value="ECO:0007669"/>
    <property type="project" value="UniProtKB-SubCell"/>
</dbReference>
<evidence type="ECO:0000256" key="3">
    <source>
        <dbReference type="ARBA" id="ARBA00022737"/>
    </source>
</evidence>
<name>A0A1J9Q763_9EURO</name>
<evidence type="ECO:0000313" key="9">
    <source>
        <dbReference type="EMBL" id="OJD11764.1"/>
    </source>
</evidence>
<dbReference type="OrthoDB" id="6077919at2759"/>
<accession>A0A1J9Q763</accession>
<evidence type="ECO:0000256" key="2">
    <source>
        <dbReference type="ARBA" id="ARBA00022723"/>
    </source>
</evidence>
<proteinExistence type="predicted"/>
<dbReference type="PANTHER" id="PTHR40626:SF30">
    <property type="entry name" value="FINGER DOMAIN PROTEIN, PUTATIVE (AFU_ORTHOLOGUE AFUA_4G13600)-RELATED"/>
    <property type="match status" value="1"/>
</dbReference>
<keyword evidence="6" id="KW-0539">Nucleus</keyword>
<feature type="region of interest" description="Disordered" evidence="7">
    <location>
        <begin position="68"/>
        <end position="103"/>
    </location>
</feature>
<keyword evidence="5" id="KW-0862">Zinc</keyword>
<dbReference type="EMBL" id="LGRN01000495">
    <property type="protein sequence ID" value="OJD11764.1"/>
    <property type="molecule type" value="Genomic_DNA"/>
</dbReference>
<dbReference type="GO" id="GO:0000978">
    <property type="term" value="F:RNA polymerase II cis-regulatory region sequence-specific DNA binding"/>
    <property type="evidence" value="ECO:0007669"/>
    <property type="project" value="InterPro"/>
</dbReference>
<sequence>MSPEHRQASADLCESAMRASPPRFEHFSPATTFTNISSIPLPAITHSQSSSPSPNSLTALLGSSAPISANMASTPRHKRAASDLGPISFTPRTGRPSKGLKGKKVHECRFPGCGKLFTRAEHVRSEKLAARLANSRTGVPMQSSPVSLASEPHDLMSPVSLNHPHPSVPTVSHEGNLMSIGSVVQPGSQHHFVNDYSMPIWCEPERNLVRGDAFSESPQVNTDDTLYSSPDSCQSPASDVHPFQFPHPTPIMDQSYSESFYHPQMHESPLILPSTAPHWSQFSTETSTSQVMPISVEGDMLQTVGISVPLPLSGLDGTEWYAMRRELSSAAGVFSGNGGMEVIDIAQWQDCLECYWKHFDPLFPIVHRPTFAAIKPIPLLSGAMVAIGSQYDTRPNSKEYSLSLLEACLNLLGKESPITIRSRISDIQALFLLEYLSKYRSRKADVALSPGFKSLYGTFIQNRHWASKNPLALLNTLSEDDKRQDLGRAYSFWVENETRRRVLQAAFLLDVQQSTMFQLPLAFIQANLRAPRSNVRNIEPIDFPFPCQTALWQSQGAENWAQCAKASTPLTLSSAAEQIIRQNDNTLKLDPFQLNLILSYALLTNMRSMDLEQTLEPFMERVKQGTIETETMQCTEPRSPLTYRSHTLFAYHALLAAYRTPLKALLIVSGESWLFNRKLEEQAEYEKAQKTFLMWVSDTDEIKKAVWHAVRVLEHAIDHPELGDSPVQINSNSDLNHRLGTFGDGRDCVTQSGIPGHYNDGISGGDNPLHMPEGLLERSTILPQPRRAEPIIALNTNWAVYICTLICWAYGADTLAATTTTTTPTPTTTDNLLLFFAPASAREYVSAFTLLSPTWSHISRNSIPEHIRCNTGGLLEYTRTKWLRPDRIGGLLNEGARVLQRLASERHHKNGTEAKKLWAF</sequence>
<comment type="subcellular location">
    <subcellularLocation>
        <location evidence="1">Nucleus</location>
    </subcellularLocation>
</comment>
<keyword evidence="4" id="KW-0863">Zinc-finger</keyword>
<dbReference type="InterPro" id="IPR007219">
    <property type="entry name" value="XnlR_reg_dom"/>
</dbReference>
<dbReference type="GO" id="GO:0000785">
    <property type="term" value="C:chromatin"/>
    <property type="evidence" value="ECO:0007669"/>
    <property type="project" value="TreeGrafter"/>
</dbReference>
<dbReference type="GO" id="GO:0008270">
    <property type="term" value="F:zinc ion binding"/>
    <property type="evidence" value="ECO:0007669"/>
    <property type="project" value="UniProtKB-KW"/>
</dbReference>
<evidence type="ECO:0000256" key="7">
    <source>
        <dbReference type="SAM" id="MobiDB-lite"/>
    </source>
</evidence>
<dbReference type="Pfam" id="PF04082">
    <property type="entry name" value="Fungal_trans"/>
    <property type="match status" value="1"/>
</dbReference>
<feature type="domain" description="Xylanolytic transcriptional activator regulatory" evidence="8">
    <location>
        <begin position="352"/>
        <end position="564"/>
    </location>
</feature>
<dbReference type="GO" id="GO:0000981">
    <property type="term" value="F:DNA-binding transcription factor activity, RNA polymerase II-specific"/>
    <property type="evidence" value="ECO:0007669"/>
    <property type="project" value="InterPro"/>
</dbReference>